<dbReference type="PANTHER" id="PTHR33018">
    <property type="entry name" value="OS10G0338966 PROTEIN-RELATED"/>
    <property type="match status" value="1"/>
</dbReference>
<sequence length="341" mass="36932">MAPALPLYIAHAGMARVSTSHAGVGGARHVEAVKRCQNSNAPPSPPSRLELLRRRSAPSAPSAPPAVPTPGAAPAAAPPPPAARAETMDPFERDFEQEDIFENIIRDGDGEAGGSGDHGEAGGSGDHGEANGSGDHGEAGGSGDGEADGSGNDEASEDKLEKRGPAKRLGKKDHFNIEAISPEGQPVAPASVRVTFKNQCGVVVRDHIPITVREWNKTKNVSEDHVADRYKNTLFDDLMSHFTLPNLGSDSENAKQRALVKKWALKKMGELFRAYKNRLWKAYKAEKKPPVFENYLAKQEHNWEEFVKYKESEEAVNLSKINKKNASEKKYHHHTGEGATK</sequence>
<dbReference type="Proteomes" id="UP001231189">
    <property type="component" value="Unassembled WGS sequence"/>
</dbReference>
<protein>
    <submittedName>
        <fullName evidence="2">Uncharacterized protein</fullName>
    </submittedName>
</protein>
<feature type="region of interest" description="Disordered" evidence="1">
    <location>
        <begin position="321"/>
        <end position="341"/>
    </location>
</feature>
<dbReference type="PANTHER" id="PTHR33018:SF34">
    <property type="entry name" value="OS02G0472350 PROTEIN"/>
    <property type="match status" value="1"/>
</dbReference>
<feature type="region of interest" description="Disordered" evidence="1">
    <location>
        <begin position="36"/>
        <end position="86"/>
    </location>
</feature>
<dbReference type="AlphaFoldDB" id="A0AAD8STD6"/>
<dbReference type="EMBL" id="JAUUTY010000003">
    <property type="protein sequence ID" value="KAK1663590.1"/>
    <property type="molecule type" value="Genomic_DNA"/>
</dbReference>
<feature type="compositionally biased region" description="Gly residues" evidence="1">
    <location>
        <begin position="111"/>
        <end position="125"/>
    </location>
</feature>
<keyword evidence="3" id="KW-1185">Reference proteome</keyword>
<organism evidence="2 3">
    <name type="scientific">Lolium multiflorum</name>
    <name type="common">Italian ryegrass</name>
    <name type="synonym">Lolium perenne subsp. multiflorum</name>
    <dbReference type="NCBI Taxonomy" id="4521"/>
    <lineage>
        <taxon>Eukaryota</taxon>
        <taxon>Viridiplantae</taxon>
        <taxon>Streptophyta</taxon>
        <taxon>Embryophyta</taxon>
        <taxon>Tracheophyta</taxon>
        <taxon>Spermatophyta</taxon>
        <taxon>Magnoliopsida</taxon>
        <taxon>Liliopsida</taxon>
        <taxon>Poales</taxon>
        <taxon>Poaceae</taxon>
        <taxon>BOP clade</taxon>
        <taxon>Pooideae</taxon>
        <taxon>Poodae</taxon>
        <taxon>Poeae</taxon>
        <taxon>Poeae Chloroplast Group 2 (Poeae type)</taxon>
        <taxon>Loliodinae</taxon>
        <taxon>Loliinae</taxon>
        <taxon>Lolium</taxon>
    </lineage>
</organism>
<feature type="compositionally biased region" description="Basic and acidic residues" evidence="1">
    <location>
        <begin position="325"/>
        <end position="341"/>
    </location>
</feature>
<feature type="region of interest" description="Disordered" evidence="1">
    <location>
        <begin position="106"/>
        <end position="173"/>
    </location>
</feature>
<gene>
    <name evidence="2" type="ORF">QYE76_051749</name>
</gene>
<comment type="caution">
    <text evidence="2">The sequence shown here is derived from an EMBL/GenBank/DDBJ whole genome shotgun (WGS) entry which is preliminary data.</text>
</comment>
<name>A0AAD8STD6_LOLMU</name>
<evidence type="ECO:0000256" key="1">
    <source>
        <dbReference type="SAM" id="MobiDB-lite"/>
    </source>
</evidence>
<proteinExistence type="predicted"/>
<evidence type="ECO:0000313" key="3">
    <source>
        <dbReference type="Proteomes" id="UP001231189"/>
    </source>
</evidence>
<accession>A0AAD8STD6</accession>
<evidence type="ECO:0000313" key="2">
    <source>
        <dbReference type="EMBL" id="KAK1663590.1"/>
    </source>
</evidence>
<reference evidence="2" key="1">
    <citation type="submission" date="2023-07" db="EMBL/GenBank/DDBJ databases">
        <title>A chromosome-level genome assembly of Lolium multiflorum.</title>
        <authorList>
            <person name="Chen Y."/>
            <person name="Copetti D."/>
            <person name="Kolliker R."/>
            <person name="Studer B."/>
        </authorList>
    </citation>
    <scope>NUCLEOTIDE SEQUENCE</scope>
    <source>
        <strain evidence="2">02402/16</strain>
        <tissue evidence="2">Leaf</tissue>
    </source>
</reference>